<gene>
    <name evidence="7" type="ORF">NJQ99_13525</name>
</gene>
<dbReference type="EMBL" id="JAMZFT010000003">
    <property type="protein sequence ID" value="MCP1337437.1"/>
    <property type="molecule type" value="Genomic_DNA"/>
</dbReference>
<keyword evidence="2 4" id="KW-0472">Membrane</keyword>
<keyword evidence="5" id="KW-1133">Transmembrane helix</keyword>
<dbReference type="GO" id="GO:0009279">
    <property type="term" value="C:cell outer membrane"/>
    <property type="evidence" value="ECO:0007669"/>
    <property type="project" value="UniProtKB-SubCell"/>
</dbReference>
<comment type="caution">
    <text evidence="7">The sequence shown here is derived from an EMBL/GenBank/DDBJ whole genome shotgun (WGS) entry which is preliminary data.</text>
</comment>
<sequence>MDRSHWMKTWRLERQFQERVAAHYAAKGTRRRAPQAQGTGATLARDARRAFLLAFSGIFVTACAGMGLSDPRMNTVIASDPFGRALQERYLALSEAEFQRGDYFDSDIFANRAIAAGFGKPGLPEEVFARALSREQIAEAEGMRKRLIAAIDAGARKDNPALAADAQTAFECWQEEAEENRQPEKIAACKARFETAMETLAKENWRVADALSPIVRTGRITEARDVRAGLPPLGAPMPGYAMPQKPLPEALPGMMPARDARRMAETGPAAGAPAPLVASARERTRLGLEEVARQTAAPGGKRFTVFFDLDADTVTLEAEEVLSEIARILRERPDARIQIRGHADRVGADIYNYALSLRRAYNVRAVLAAMAGGLQADVQGLGESNPAVNTRDGVAEILNRRVDIVLL</sequence>
<dbReference type="Gene3D" id="3.30.1330.60">
    <property type="entry name" value="OmpA-like domain"/>
    <property type="match status" value="1"/>
</dbReference>
<keyword evidence="8" id="KW-1185">Reference proteome</keyword>
<dbReference type="AlphaFoldDB" id="A0A9J6PDG6"/>
<dbReference type="InterPro" id="IPR006664">
    <property type="entry name" value="OMP_bac"/>
</dbReference>
<dbReference type="SUPFAM" id="SSF103088">
    <property type="entry name" value="OmpA-like"/>
    <property type="match status" value="1"/>
</dbReference>
<evidence type="ECO:0000256" key="1">
    <source>
        <dbReference type="ARBA" id="ARBA00004442"/>
    </source>
</evidence>
<dbReference type="RefSeq" id="WP_269333402.1">
    <property type="nucleotide sequence ID" value="NZ_JAMZFT010000003.1"/>
</dbReference>
<evidence type="ECO:0000313" key="7">
    <source>
        <dbReference type="EMBL" id="MCP1337437.1"/>
    </source>
</evidence>
<keyword evidence="3" id="KW-0998">Cell outer membrane</keyword>
<organism evidence="7 8">
    <name type="scientific">Futiania mangrovi</name>
    <dbReference type="NCBI Taxonomy" id="2959716"/>
    <lineage>
        <taxon>Bacteria</taxon>
        <taxon>Pseudomonadati</taxon>
        <taxon>Pseudomonadota</taxon>
        <taxon>Alphaproteobacteria</taxon>
        <taxon>Futianiales</taxon>
        <taxon>Futianiaceae</taxon>
        <taxon>Futiania</taxon>
    </lineage>
</organism>
<dbReference type="InterPro" id="IPR036737">
    <property type="entry name" value="OmpA-like_sf"/>
</dbReference>
<evidence type="ECO:0000256" key="4">
    <source>
        <dbReference type="PROSITE-ProRule" id="PRU00473"/>
    </source>
</evidence>
<protein>
    <submittedName>
        <fullName evidence="7">OmpA family protein</fullName>
    </submittedName>
</protein>
<dbReference type="InterPro" id="IPR006665">
    <property type="entry name" value="OmpA-like"/>
</dbReference>
<reference evidence="7" key="1">
    <citation type="submission" date="2022-06" db="EMBL/GenBank/DDBJ databases">
        <title>Isolation and Genomics of Futiania mangrovii gen. nov., sp. nov., a Rare and Metabolically-versatile member in the Class Alphaproteobacteria.</title>
        <authorList>
            <person name="Liu L."/>
            <person name="Huang W.-C."/>
            <person name="Pan J."/>
            <person name="Li J."/>
            <person name="Huang Y."/>
            <person name="Du H."/>
            <person name="Liu Y."/>
            <person name="Li M."/>
        </authorList>
    </citation>
    <scope>NUCLEOTIDE SEQUENCE</scope>
    <source>
        <strain evidence="7">FT118</strain>
    </source>
</reference>
<dbReference type="PRINTS" id="PR01021">
    <property type="entry name" value="OMPADOMAIN"/>
</dbReference>
<proteinExistence type="predicted"/>
<evidence type="ECO:0000256" key="2">
    <source>
        <dbReference type="ARBA" id="ARBA00023136"/>
    </source>
</evidence>
<dbReference type="PANTHER" id="PTHR30329:SF21">
    <property type="entry name" value="LIPOPROTEIN YIAD-RELATED"/>
    <property type="match status" value="1"/>
</dbReference>
<evidence type="ECO:0000313" key="8">
    <source>
        <dbReference type="Proteomes" id="UP001055804"/>
    </source>
</evidence>
<dbReference type="PROSITE" id="PS51123">
    <property type="entry name" value="OMPA_2"/>
    <property type="match status" value="1"/>
</dbReference>
<name>A0A9J6PDG6_9PROT</name>
<evidence type="ECO:0000256" key="5">
    <source>
        <dbReference type="SAM" id="Phobius"/>
    </source>
</evidence>
<comment type="subcellular location">
    <subcellularLocation>
        <location evidence="1">Cell outer membrane</location>
    </subcellularLocation>
</comment>
<dbReference type="Pfam" id="PF00691">
    <property type="entry name" value="OmpA"/>
    <property type="match status" value="1"/>
</dbReference>
<dbReference type="InterPro" id="IPR050330">
    <property type="entry name" value="Bact_OuterMem_StrucFunc"/>
</dbReference>
<evidence type="ECO:0000256" key="3">
    <source>
        <dbReference type="ARBA" id="ARBA00023237"/>
    </source>
</evidence>
<feature type="transmembrane region" description="Helical" evidence="5">
    <location>
        <begin position="50"/>
        <end position="68"/>
    </location>
</feature>
<dbReference type="Proteomes" id="UP001055804">
    <property type="component" value="Unassembled WGS sequence"/>
</dbReference>
<evidence type="ECO:0000259" key="6">
    <source>
        <dbReference type="PROSITE" id="PS51123"/>
    </source>
</evidence>
<dbReference type="CDD" id="cd07185">
    <property type="entry name" value="OmpA_C-like"/>
    <property type="match status" value="1"/>
</dbReference>
<accession>A0A9J6PDG6</accession>
<feature type="domain" description="OmpA-like" evidence="6">
    <location>
        <begin position="294"/>
        <end position="407"/>
    </location>
</feature>
<keyword evidence="5" id="KW-0812">Transmembrane</keyword>
<dbReference type="PANTHER" id="PTHR30329">
    <property type="entry name" value="STATOR ELEMENT OF FLAGELLAR MOTOR COMPLEX"/>
    <property type="match status" value="1"/>
</dbReference>